<dbReference type="RefSeq" id="WP_121736200.1">
    <property type="nucleotide sequence ID" value="NZ_QXXG01000004.1"/>
</dbReference>
<evidence type="ECO:0000313" key="1">
    <source>
        <dbReference type="EMBL" id="RLT73347.1"/>
    </source>
</evidence>
<name>A0A3L7ZR00_PARDI</name>
<sequence length="224" mass="26791">MNIVNKNISCPVCGQHPICPPHEVCAVCFEKAKNTYAEFWERSNQIIKERYGLECSSSSMIKDWIEENSNGLEAIKVIAESILDYIEDDKDHQWHKQRIRFMQDMVKELDMKYFAPATRQQINDFAQSAVDFWDGKITTQEARERLLSMRKIVQKDIMKSSDWEPKDFLLWMMMPEENFDWMWGQWFECIHACIPDKCNDELWIKMFHKHFHNEIKAWIDKLGN</sequence>
<comment type="caution">
    <text evidence="1">The sequence shown here is derived from an EMBL/GenBank/DDBJ whole genome shotgun (WGS) entry which is preliminary data.</text>
</comment>
<accession>A0A3L7ZR00</accession>
<dbReference type="EMBL" id="RAYI01000018">
    <property type="protein sequence ID" value="RLT73347.1"/>
    <property type="molecule type" value="Genomic_DNA"/>
</dbReference>
<protein>
    <submittedName>
        <fullName evidence="1">Uncharacterized protein</fullName>
    </submittedName>
</protein>
<gene>
    <name evidence="1" type="ORF">D7V78_10650</name>
</gene>
<evidence type="ECO:0000313" key="2">
    <source>
        <dbReference type="Proteomes" id="UP000278164"/>
    </source>
</evidence>
<dbReference type="OrthoDB" id="1094021at2"/>
<dbReference type="AlphaFoldDB" id="A0A3L7ZR00"/>
<dbReference type="Proteomes" id="UP000278164">
    <property type="component" value="Unassembled WGS sequence"/>
</dbReference>
<organism evidence="1 2">
    <name type="scientific">Parabacteroides distasonis</name>
    <dbReference type="NCBI Taxonomy" id="823"/>
    <lineage>
        <taxon>Bacteria</taxon>
        <taxon>Pseudomonadati</taxon>
        <taxon>Bacteroidota</taxon>
        <taxon>Bacteroidia</taxon>
        <taxon>Bacteroidales</taxon>
        <taxon>Tannerellaceae</taxon>
        <taxon>Parabacteroides</taxon>
    </lineage>
</organism>
<proteinExistence type="predicted"/>
<reference evidence="1 2" key="1">
    <citation type="submission" date="2018-09" db="EMBL/GenBank/DDBJ databases">
        <title>Murine metabolic-syndrome-specific gut microbial biobank.</title>
        <authorList>
            <person name="Liu C."/>
        </authorList>
    </citation>
    <scope>NUCLEOTIDE SEQUENCE [LARGE SCALE GENOMIC DNA]</scope>
    <source>
        <strain evidence="1 2">8-P5</strain>
    </source>
</reference>